<organism evidence="2 3">
    <name type="scientific">Seminavis robusta</name>
    <dbReference type="NCBI Taxonomy" id="568900"/>
    <lineage>
        <taxon>Eukaryota</taxon>
        <taxon>Sar</taxon>
        <taxon>Stramenopiles</taxon>
        <taxon>Ochrophyta</taxon>
        <taxon>Bacillariophyta</taxon>
        <taxon>Bacillariophyceae</taxon>
        <taxon>Bacillariophycidae</taxon>
        <taxon>Naviculales</taxon>
        <taxon>Naviculaceae</taxon>
        <taxon>Seminavis</taxon>
    </lineage>
</organism>
<dbReference type="OrthoDB" id="55953at2759"/>
<feature type="compositionally biased region" description="Basic residues" evidence="1">
    <location>
        <begin position="44"/>
        <end position="53"/>
    </location>
</feature>
<comment type="caution">
    <text evidence="2">The sequence shown here is derived from an EMBL/GenBank/DDBJ whole genome shotgun (WGS) entry which is preliminary data.</text>
</comment>
<dbReference type="AlphaFoldDB" id="A0A9N8E172"/>
<feature type="region of interest" description="Disordered" evidence="1">
    <location>
        <begin position="485"/>
        <end position="519"/>
    </location>
</feature>
<evidence type="ECO:0000313" key="3">
    <source>
        <dbReference type="Proteomes" id="UP001153069"/>
    </source>
</evidence>
<sequence length="519" mass="59174">MKKGISIALCAGVLVAVGGFLYNSWDVRQFRPPAAAEHQVRSSATHHHHHHINNNKDQEDNYNNTMMIGTQPTRPSNLWIYAEVWHEGMAGWKETFTELLSLAYNLKATLVEPCLAGGKRIGCGLFLENNNKAVMADNNNTPVVIRLGDMFDLHRARTHFYPHIATYEEFLQAQQEQHSTTAIKTFPACLKKGGTCPVSHLKHMIIGGNNINLEHYINTTFQQKEQPDLDSAIQYSQEHPNTMTIIAISDIRKNSLRLWKRGTGRRAHRLDNAFSSQDLLHFPPRHYQVVDAMLEHYLRIKPGTPYAALQWRPEVMRDDYMPCAHAILEARDIILQQQLPPNNTSSSSAGSLPFVLISPLSLVPSLQWDGVALAADASPNTSYPSLQLLLDRGFRKLEQGYTTYMAQQTQNNRDTPDLLKDINLDNMDKTLWTIWEFILGQRAKVFTTCSGCDKDMDYCSFCNYQGSASKYALYLREQYTQEQEQQERGKEMITNRCWPSNKTLTPPPPARGRRKKENR</sequence>
<name>A0A9N8E172_9STRA</name>
<dbReference type="EMBL" id="CAICTM010000431">
    <property type="protein sequence ID" value="CAB9510350.1"/>
    <property type="molecule type" value="Genomic_DNA"/>
</dbReference>
<accession>A0A9N8E172</accession>
<evidence type="ECO:0000256" key="1">
    <source>
        <dbReference type="SAM" id="MobiDB-lite"/>
    </source>
</evidence>
<keyword evidence="3" id="KW-1185">Reference proteome</keyword>
<gene>
    <name evidence="2" type="ORF">SEMRO_432_G141740.1</name>
</gene>
<feature type="region of interest" description="Disordered" evidence="1">
    <location>
        <begin position="36"/>
        <end position="61"/>
    </location>
</feature>
<proteinExistence type="predicted"/>
<dbReference type="Proteomes" id="UP001153069">
    <property type="component" value="Unassembled WGS sequence"/>
</dbReference>
<reference evidence="2" key="1">
    <citation type="submission" date="2020-06" db="EMBL/GenBank/DDBJ databases">
        <authorList>
            <consortium name="Plant Systems Biology data submission"/>
        </authorList>
    </citation>
    <scope>NUCLEOTIDE SEQUENCE</scope>
    <source>
        <strain evidence="2">D6</strain>
    </source>
</reference>
<protein>
    <submittedName>
        <fullName evidence="2">Uncharacterized protein</fullName>
    </submittedName>
</protein>
<evidence type="ECO:0000313" key="2">
    <source>
        <dbReference type="EMBL" id="CAB9510350.1"/>
    </source>
</evidence>